<protein>
    <submittedName>
        <fullName evidence="1">Uncharacterized protein</fullName>
    </submittedName>
</protein>
<organism evidence="1 2">
    <name type="scientific">Flagellimonas marina</name>
    <dbReference type="NCBI Taxonomy" id="1775168"/>
    <lineage>
        <taxon>Bacteria</taxon>
        <taxon>Pseudomonadati</taxon>
        <taxon>Bacteroidota</taxon>
        <taxon>Flavobacteriia</taxon>
        <taxon>Flavobacteriales</taxon>
        <taxon>Flavobacteriaceae</taxon>
        <taxon>Flagellimonas</taxon>
    </lineage>
</organism>
<sequence>MKYVELSRKENFDSWDTMDLAELHQLQTCEDFNEYRIYQSKNVKIGLIILESYERTPFRLMKNSFKLVSLSGGEAITRFSDGRISLMMFEKGECVSQNVVIPPMINDLQNIGDNLLVMALIEYKNTLSQDSGLYPSLQMETPVLSGI</sequence>
<reference evidence="2" key="1">
    <citation type="journal article" date="2019" name="Int. J. Syst. Evol. Microbiol.">
        <title>The Global Catalogue of Microorganisms (GCM) 10K type strain sequencing project: providing services to taxonomists for standard genome sequencing and annotation.</title>
        <authorList>
            <consortium name="The Broad Institute Genomics Platform"/>
            <consortium name="The Broad Institute Genome Sequencing Center for Infectious Disease"/>
            <person name="Wu L."/>
            <person name="Ma J."/>
        </authorList>
    </citation>
    <scope>NUCLEOTIDE SEQUENCE [LARGE SCALE GENOMIC DNA]</scope>
    <source>
        <strain evidence="2">CGMCC 1.15774</strain>
    </source>
</reference>
<keyword evidence="2" id="KW-1185">Reference proteome</keyword>
<evidence type="ECO:0000313" key="2">
    <source>
        <dbReference type="Proteomes" id="UP001595841"/>
    </source>
</evidence>
<dbReference type="EMBL" id="JBHSCL010000004">
    <property type="protein sequence ID" value="MFC4220582.1"/>
    <property type="molecule type" value="Genomic_DNA"/>
</dbReference>
<accession>A0ABV8PKR3</accession>
<gene>
    <name evidence="1" type="ORF">ACFOWS_10575</name>
</gene>
<name>A0ABV8PKR3_9FLAO</name>
<dbReference type="RefSeq" id="WP_379764281.1">
    <property type="nucleotide sequence ID" value="NZ_JBHSCL010000004.1"/>
</dbReference>
<comment type="caution">
    <text evidence="1">The sequence shown here is derived from an EMBL/GenBank/DDBJ whole genome shotgun (WGS) entry which is preliminary data.</text>
</comment>
<proteinExistence type="predicted"/>
<dbReference type="Proteomes" id="UP001595841">
    <property type="component" value="Unassembled WGS sequence"/>
</dbReference>
<evidence type="ECO:0000313" key="1">
    <source>
        <dbReference type="EMBL" id="MFC4220582.1"/>
    </source>
</evidence>